<sequence>TDWKSSLFYRPPTVDGMKELNTLIACPQELTRITGSEPRWTSALLSLQAHGSHNDGGHLETNDGFHTFTDLHYRTGFSKVQKATQDNRLNNWGSRITHTDNILNCIFDLCTILDRLTGGSTIVLHHPGATSPNADVVPESLKAEVYINPRVLAKHQELHPVLAQITQTFIADYATPLAHAFAVTRSRKWGKSNTQQTPLKGKATPSKGKEKIETILPLVPSPVSPNSAHFVFHGHPAGSL</sequence>
<feature type="non-terminal residue" evidence="1">
    <location>
        <position position="1"/>
    </location>
</feature>
<dbReference type="AlphaFoldDB" id="A0A9P7JPW4"/>
<dbReference type="GeneID" id="64692795"/>
<name>A0A9P7JPW4_9AGAM</name>
<comment type="caution">
    <text evidence="1">The sequence shown here is derived from an EMBL/GenBank/DDBJ whole genome shotgun (WGS) entry which is preliminary data.</text>
</comment>
<dbReference type="EMBL" id="JABBWM010000067">
    <property type="protein sequence ID" value="KAG2097019.1"/>
    <property type="molecule type" value="Genomic_DNA"/>
</dbReference>
<proteinExistence type="predicted"/>
<organism evidence="1 2">
    <name type="scientific">Suillus discolor</name>
    <dbReference type="NCBI Taxonomy" id="1912936"/>
    <lineage>
        <taxon>Eukaryota</taxon>
        <taxon>Fungi</taxon>
        <taxon>Dikarya</taxon>
        <taxon>Basidiomycota</taxon>
        <taxon>Agaricomycotina</taxon>
        <taxon>Agaricomycetes</taxon>
        <taxon>Agaricomycetidae</taxon>
        <taxon>Boletales</taxon>
        <taxon>Suillineae</taxon>
        <taxon>Suillaceae</taxon>
        <taxon>Suillus</taxon>
    </lineage>
</organism>
<gene>
    <name evidence="1" type="ORF">F5147DRAFT_557731</name>
</gene>
<dbReference type="RefSeq" id="XP_041288415.1">
    <property type="nucleotide sequence ID" value="XM_041430536.1"/>
</dbReference>
<protein>
    <submittedName>
        <fullName evidence="1">Uncharacterized protein</fullName>
    </submittedName>
</protein>
<evidence type="ECO:0000313" key="2">
    <source>
        <dbReference type="Proteomes" id="UP000823399"/>
    </source>
</evidence>
<keyword evidence="2" id="KW-1185">Reference proteome</keyword>
<evidence type="ECO:0000313" key="1">
    <source>
        <dbReference type="EMBL" id="KAG2097019.1"/>
    </source>
</evidence>
<reference evidence="1" key="1">
    <citation type="journal article" date="2020" name="New Phytol.">
        <title>Comparative genomics reveals dynamic genome evolution in host specialist ectomycorrhizal fungi.</title>
        <authorList>
            <person name="Lofgren L.A."/>
            <person name="Nguyen N.H."/>
            <person name="Vilgalys R."/>
            <person name="Ruytinx J."/>
            <person name="Liao H.L."/>
            <person name="Branco S."/>
            <person name="Kuo A."/>
            <person name="LaButti K."/>
            <person name="Lipzen A."/>
            <person name="Andreopoulos W."/>
            <person name="Pangilinan J."/>
            <person name="Riley R."/>
            <person name="Hundley H."/>
            <person name="Na H."/>
            <person name="Barry K."/>
            <person name="Grigoriev I.V."/>
            <person name="Stajich J.E."/>
            <person name="Kennedy P.G."/>
        </authorList>
    </citation>
    <scope>NUCLEOTIDE SEQUENCE</scope>
    <source>
        <strain evidence="1">FC423</strain>
    </source>
</reference>
<dbReference type="OrthoDB" id="2690792at2759"/>
<feature type="non-terminal residue" evidence="1">
    <location>
        <position position="240"/>
    </location>
</feature>
<dbReference type="Proteomes" id="UP000823399">
    <property type="component" value="Unassembled WGS sequence"/>
</dbReference>
<accession>A0A9P7JPW4</accession>